<protein>
    <recommendedName>
        <fullName evidence="5">Extracellular membrane protein CFEM domain-containing protein</fullName>
    </recommendedName>
</protein>
<comment type="caution">
    <text evidence="3">The sequence shown here is derived from an EMBL/GenBank/DDBJ whole genome shotgun (WGS) entry which is preliminary data.</text>
</comment>
<proteinExistence type="predicted"/>
<feature type="compositionally biased region" description="Low complexity" evidence="1">
    <location>
        <begin position="130"/>
        <end position="143"/>
    </location>
</feature>
<sequence>MKISAPSAFFLTVCGLASRAAASNIWQRTYNALDVLIPRQTSGTGVDPSQIPTQCQTQCTTVLNTISTCTTDSCICTTDNANEMESCVNCLISLDPTEDMIEEGNEILSSLSEECATVSGFPTLSISASTTASDDTSSVSFTALSPGSSSNSQVVATTQKSTASTGLSGSTATGTSTATSSAESESTSGSGIKGLNGAVLPKGSMAKAVMGVLGVVAGAGLLRL</sequence>
<dbReference type="Proteomes" id="UP001163828">
    <property type="component" value="Unassembled WGS sequence"/>
</dbReference>
<gene>
    <name evidence="3" type="ORF">F5050DRAFT_430246</name>
</gene>
<dbReference type="EMBL" id="MU790688">
    <property type="protein sequence ID" value="KAJ3994716.1"/>
    <property type="molecule type" value="Genomic_DNA"/>
</dbReference>
<keyword evidence="2" id="KW-0732">Signal</keyword>
<name>A0ABQ8Q8A6_9AGAR</name>
<keyword evidence="4" id="KW-1185">Reference proteome</keyword>
<evidence type="ECO:0000313" key="4">
    <source>
        <dbReference type="Proteomes" id="UP001163828"/>
    </source>
</evidence>
<evidence type="ECO:0008006" key="5">
    <source>
        <dbReference type="Google" id="ProtNLM"/>
    </source>
</evidence>
<evidence type="ECO:0000313" key="3">
    <source>
        <dbReference type="EMBL" id="KAJ3994716.1"/>
    </source>
</evidence>
<feature type="region of interest" description="Disordered" evidence="1">
    <location>
        <begin position="130"/>
        <end position="193"/>
    </location>
</feature>
<feature type="signal peptide" evidence="2">
    <location>
        <begin position="1"/>
        <end position="22"/>
    </location>
</feature>
<evidence type="ECO:0000256" key="2">
    <source>
        <dbReference type="SAM" id="SignalP"/>
    </source>
</evidence>
<evidence type="ECO:0000256" key="1">
    <source>
        <dbReference type="SAM" id="MobiDB-lite"/>
    </source>
</evidence>
<reference evidence="3" key="1">
    <citation type="submission" date="2022-08" db="EMBL/GenBank/DDBJ databases">
        <authorList>
            <consortium name="DOE Joint Genome Institute"/>
            <person name="Min B."/>
            <person name="Riley R."/>
            <person name="Sierra-Patev S."/>
            <person name="Naranjo-Ortiz M."/>
            <person name="Looney B."/>
            <person name="Konkel Z."/>
            <person name="Slot J.C."/>
            <person name="Sakamoto Y."/>
            <person name="Steenwyk J.L."/>
            <person name="Rokas A."/>
            <person name="Carro J."/>
            <person name="Camarero S."/>
            <person name="Ferreira P."/>
            <person name="Molpeceres G."/>
            <person name="Ruiz-Duenas F.J."/>
            <person name="Serrano A."/>
            <person name="Henrissat B."/>
            <person name="Drula E."/>
            <person name="Hughes K.W."/>
            <person name="Mata J.L."/>
            <person name="Ishikawa N.K."/>
            <person name="Vargas-Isla R."/>
            <person name="Ushijima S."/>
            <person name="Smith C.A."/>
            <person name="Ahrendt S."/>
            <person name="Andreopoulos W."/>
            <person name="He G."/>
            <person name="Labutti K."/>
            <person name="Lipzen A."/>
            <person name="Ng V."/>
            <person name="Sandor L."/>
            <person name="Barry K."/>
            <person name="Martinez A.T."/>
            <person name="Xiao Y."/>
            <person name="Gibbons J.G."/>
            <person name="Terashima K."/>
            <person name="Hibbett D.S."/>
            <person name="Grigoriev I.V."/>
        </authorList>
    </citation>
    <scope>NUCLEOTIDE SEQUENCE</scope>
    <source>
        <strain evidence="3">TFB10827</strain>
    </source>
</reference>
<feature type="compositionally biased region" description="Polar residues" evidence="1">
    <location>
        <begin position="145"/>
        <end position="160"/>
    </location>
</feature>
<organism evidence="3 4">
    <name type="scientific">Lentinula boryana</name>
    <dbReference type="NCBI Taxonomy" id="40481"/>
    <lineage>
        <taxon>Eukaryota</taxon>
        <taxon>Fungi</taxon>
        <taxon>Dikarya</taxon>
        <taxon>Basidiomycota</taxon>
        <taxon>Agaricomycotina</taxon>
        <taxon>Agaricomycetes</taxon>
        <taxon>Agaricomycetidae</taxon>
        <taxon>Agaricales</taxon>
        <taxon>Marasmiineae</taxon>
        <taxon>Omphalotaceae</taxon>
        <taxon>Lentinula</taxon>
    </lineage>
</organism>
<feature type="chain" id="PRO_5046892702" description="Extracellular membrane protein CFEM domain-containing protein" evidence="2">
    <location>
        <begin position="23"/>
        <end position="224"/>
    </location>
</feature>
<accession>A0ABQ8Q8A6</accession>
<feature type="compositionally biased region" description="Low complexity" evidence="1">
    <location>
        <begin position="161"/>
        <end position="190"/>
    </location>
</feature>